<protein>
    <recommendedName>
        <fullName evidence="5">CBS domain-containing protein</fullName>
    </recommendedName>
</protein>
<dbReference type="SMART" id="SM00116">
    <property type="entry name" value="CBS"/>
    <property type="match status" value="1"/>
</dbReference>
<gene>
    <name evidence="6" type="ORF">LUZ62_012370</name>
</gene>
<feature type="region of interest" description="Disordered" evidence="4">
    <location>
        <begin position="290"/>
        <end position="316"/>
    </location>
</feature>
<comment type="caution">
    <text evidence="6">The sequence shown here is derived from an EMBL/GenBank/DDBJ whole genome shotgun (WGS) entry which is preliminary data.</text>
</comment>
<keyword evidence="1" id="KW-0677">Repeat</keyword>
<dbReference type="GO" id="GO:0005634">
    <property type="term" value="C:nucleus"/>
    <property type="evidence" value="ECO:0007669"/>
    <property type="project" value="TreeGrafter"/>
</dbReference>
<evidence type="ECO:0000313" key="7">
    <source>
        <dbReference type="Proteomes" id="UP001140206"/>
    </source>
</evidence>
<dbReference type="AlphaFoldDB" id="A0AAV8BPQ6"/>
<dbReference type="Gene3D" id="3.10.580.10">
    <property type="entry name" value="CBS-domain"/>
    <property type="match status" value="1"/>
</dbReference>
<dbReference type="PANTHER" id="PTHR13780">
    <property type="entry name" value="AMP-ACTIVATED PROTEIN KINASE, GAMMA REGULATORY SUBUNIT"/>
    <property type="match status" value="1"/>
</dbReference>
<evidence type="ECO:0000256" key="2">
    <source>
        <dbReference type="ARBA" id="ARBA00023122"/>
    </source>
</evidence>
<evidence type="ECO:0000259" key="5">
    <source>
        <dbReference type="PROSITE" id="PS51371"/>
    </source>
</evidence>
<dbReference type="InterPro" id="IPR046342">
    <property type="entry name" value="CBS_dom_sf"/>
</dbReference>
<reference evidence="6" key="1">
    <citation type="submission" date="2022-08" db="EMBL/GenBank/DDBJ databases">
        <authorList>
            <person name="Marques A."/>
        </authorList>
    </citation>
    <scope>NUCLEOTIDE SEQUENCE</scope>
    <source>
        <strain evidence="6">RhyPub2mFocal</strain>
        <tissue evidence="6">Leaves</tissue>
    </source>
</reference>
<dbReference type="Proteomes" id="UP001140206">
    <property type="component" value="Unassembled WGS sequence"/>
</dbReference>
<accession>A0AAV8BPQ6</accession>
<keyword evidence="2 3" id="KW-0129">CBS domain</keyword>
<sequence length="383" mass="40989">MAVSLLSHEVSDLCIGKPPVRSLPITASVGEALAALKRCPENELCIVGSEKKAVVGKVRVADVICYLCSSEDNLFDPVGALNKPLSDLLIFKETGGAGTGRPIVRQIEPRASLFKAIDEILDGAGTLVVPIHSRTSWRKHHSTTAEFCWLTHEDLIRYLLGSISLFSHVTTLSISSLSLIRPITLSISQHEPAISAIPLLQQAISNGTSVAVLSDNGCLLGEISPPQLSSCDESVAAAIAALSAGEFLSYLEYQYHGFLPESFSNAIKSRLKEDGLNGLMNLMEEVSSGSLLSSGSSSDEESVQQKGHLGRTMSRGYGRRSPVEVVACSPESSLVAVIVQAIAHRVGYVWVVDGGEEFGGQDEEKLVGVVTFSDILKVFREQL</sequence>
<keyword evidence="7" id="KW-1185">Reference proteome</keyword>
<feature type="domain" description="CBS" evidence="5">
    <location>
        <begin position="320"/>
        <end position="383"/>
    </location>
</feature>
<name>A0AAV8BPQ6_9POAL</name>
<dbReference type="SUPFAM" id="SSF54631">
    <property type="entry name" value="CBS-domain pair"/>
    <property type="match status" value="1"/>
</dbReference>
<dbReference type="PANTHER" id="PTHR13780:SF128">
    <property type="entry name" value="CBS DOMAIN-CONTAINING PROTEIN"/>
    <property type="match status" value="1"/>
</dbReference>
<dbReference type="GO" id="GO:0005737">
    <property type="term" value="C:cytoplasm"/>
    <property type="evidence" value="ECO:0007669"/>
    <property type="project" value="TreeGrafter"/>
</dbReference>
<dbReference type="Pfam" id="PF00571">
    <property type="entry name" value="CBS"/>
    <property type="match status" value="1"/>
</dbReference>
<proteinExistence type="predicted"/>
<evidence type="ECO:0000256" key="4">
    <source>
        <dbReference type="SAM" id="MobiDB-lite"/>
    </source>
</evidence>
<evidence type="ECO:0000313" key="6">
    <source>
        <dbReference type="EMBL" id="KAJ4744949.1"/>
    </source>
</evidence>
<dbReference type="PROSITE" id="PS51371">
    <property type="entry name" value="CBS"/>
    <property type="match status" value="1"/>
</dbReference>
<dbReference type="InterPro" id="IPR050511">
    <property type="entry name" value="AMPK_gamma/SDS23_families"/>
</dbReference>
<evidence type="ECO:0000256" key="1">
    <source>
        <dbReference type="ARBA" id="ARBA00022737"/>
    </source>
</evidence>
<dbReference type="EMBL" id="JAMFTS010000008">
    <property type="protein sequence ID" value="KAJ4744949.1"/>
    <property type="molecule type" value="Genomic_DNA"/>
</dbReference>
<organism evidence="6 7">
    <name type="scientific">Rhynchospora pubera</name>
    <dbReference type="NCBI Taxonomy" id="906938"/>
    <lineage>
        <taxon>Eukaryota</taxon>
        <taxon>Viridiplantae</taxon>
        <taxon>Streptophyta</taxon>
        <taxon>Embryophyta</taxon>
        <taxon>Tracheophyta</taxon>
        <taxon>Spermatophyta</taxon>
        <taxon>Magnoliopsida</taxon>
        <taxon>Liliopsida</taxon>
        <taxon>Poales</taxon>
        <taxon>Cyperaceae</taxon>
        <taxon>Cyperoideae</taxon>
        <taxon>Rhynchosporeae</taxon>
        <taxon>Rhynchospora</taxon>
    </lineage>
</organism>
<evidence type="ECO:0000256" key="3">
    <source>
        <dbReference type="PROSITE-ProRule" id="PRU00703"/>
    </source>
</evidence>
<dbReference type="InterPro" id="IPR000644">
    <property type="entry name" value="CBS_dom"/>
</dbReference>